<gene>
    <name evidence="2" type="ORF">EJ03DRAFT_162367</name>
</gene>
<dbReference type="Proteomes" id="UP000799436">
    <property type="component" value="Unassembled WGS sequence"/>
</dbReference>
<accession>A0A6G1L3E8</accession>
<name>A0A6G1L3E8_9PEZI</name>
<evidence type="ECO:0000313" key="2">
    <source>
        <dbReference type="EMBL" id="KAF2767112.1"/>
    </source>
</evidence>
<sequence>MYLDSSHKLPFPPLAPVKIATVTMLPQRASPPRLLRLLRLLRLPQHAPERTFTCTPHITAKKYTNDPDFHQPSLGGSSLGHLVSELSATRPGMESLRQGQTMSEEDRTHARSIAKWIVGIPFAVGGSILAWTFASRLMGRGKR</sequence>
<dbReference type="AlphaFoldDB" id="A0A6G1L3E8"/>
<keyword evidence="1" id="KW-0812">Transmembrane</keyword>
<dbReference type="OrthoDB" id="3650217at2759"/>
<feature type="transmembrane region" description="Helical" evidence="1">
    <location>
        <begin position="113"/>
        <end position="134"/>
    </location>
</feature>
<keyword evidence="3" id="KW-1185">Reference proteome</keyword>
<keyword evidence="1" id="KW-0472">Membrane</keyword>
<dbReference type="EMBL" id="ML995861">
    <property type="protein sequence ID" value="KAF2767112.1"/>
    <property type="molecule type" value="Genomic_DNA"/>
</dbReference>
<protein>
    <submittedName>
        <fullName evidence="2">Uncharacterized protein</fullName>
    </submittedName>
</protein>
<organism evidence="2 3">
    <name type="scientific">Teratosphaeria nubilosa</name>
    <dbReference type="NCBI Taxonomy" id="161662"/>
    <lineage>
        <taxon>Eukaryota</taxon>
        <taxon>Fungi</taxon>
        <taxon>Dikarya</taxon>
        <taxon>Ascomycota</taxon>
        <taxon>Pezizomycotina</taxon>
        <taxon>Dothideomycetes</taxon>
        <taxon>Dothideomycetidae</taxon>
        <taxon>Mycosphaerellales</taxon>
        <taxon>Teratosphaeriaceae</taxon>
        <taxon>Teratosphaeria</taxon>
    </lineage>
</organism>
<keyword evidence="1" id="KW-1133">Transmembrane helix</keyword>
<evidence type="ECO:0000313" key="3">
    <source>
        <dbReference type="Proteomes" id="UP000799436"/>
    </source>
</evidence>
<reference evidence="2" key="1">
    <citation type="journal article" date="2020" name="Stud. Mycol.">
        <title>101 Dothideomycetes genomes: a test case for predicting lifestyles and emergence of pathogens.</title>
        <authorList>
            <person name="Haridas S."/>
            <person name="Albert R."/>
            <person name="Binder M."/>
            <person name="Bloem J."/>
            <person name="Labutti K."/>
            <person name="Salamov A."/>
            <person name="Andreopoulos B."/>
            <person name="Baker S."/>
            <person name="Barry K."/>
            <person name="Bills G."/>
            <person name="Bluhm B."/>
            <person name="Cannon C."/>
            <person name="Castanera R."/>
            <person name="Culley D."/>
            <person name="Daum C."/>
            <person name="Ezra D."/>
            <person name="Gonzalez J."/>
            <person name="Henrissat B."/>
            <person name="Kuo A."/>
            <person name="Liang C."/>
            <person name="Lipzen A."/>
            <person name="Lutzoni F."/>
            <person name="Magnuson J."/>
            <person name="Mondo S."/>
            <person name="Nolan M."/>
            <person name="Ohm R."/>
            <person name="Pangilinan J."/>
            <person name="Park H.-J."/>
            <person name="Ramirez L."/>
            <person name="Alfaro M."/>
            <person name="Sun H."/>
            <person name="Tritt A."/>
            <person name="Yoshinaga Y."/>
            <person name="Zwiers L.-H."/>
            <person name="Turgeon B."/>
            <person name="Goodwin S."/>
            <person name="Spatafora J."/>
            <person name="Crous P."/>
            <person name="Grigoriev I."/>
        </authorList>
    </citation>
    <scope>NUCLEOTIDE SEQUENCE</scope>
    <source>
        <strain evidence="2">CBS 116005</strain>
    </source>
</reference>
<evidence type="ECO:0000256" key="1">
    <source>
        <dbReference type="SAM" id="Phobius"/>
    </source>
</evidence>
<proteinExistence type="predicted"/>